<keyword evidence="8" id="KW-0456">Lyase</keyword>
<evidence type="ECO:0000313" key="9">
    <source>
        <dbReference type="Proteomes" id="UP000285023"/>
    </source>
</evidence>
<protein>
    <submittedName>
        <fullName evidence="8">CoA ester lyase</fullName>
    </submittedName>
</protein>
<evidence type="ECO:0000256" key="5">
    <source>
        <dbReference type="PIRSR" id="PIRSR015582-1"/>
    </source>
</evidence>
<organism evidence="8 9">
    <name type="scientific">Sphingomonas edaphi</name>
    <dbReference type="NCBI Taxonomy" id="2315689"/>
    <lineage>
        <taxon>Bacteria</taxon>
        <taxon>Pseudomonadati</taxon>
        <taxon>Pseudomonadota</taxon>
        <taxon>Alphaproteobacteria</taxon>
        <taxon>Sphingomonadales</taxon>
        <taxon>Sphingomonadaceae</taxon>
        <taxon>Sphingomonas</taxon>
    </lineage>
</organism>
<evidence type="ECO:0000256" key="3">
    <source>
        <dbReference type="ARBA" id="ARBA00022723"/>
    </source>
</evidence>
<accession>A0A418Q123</accession>
<keyword evidence="9" id="KW-1185">Reference proteome</keyword>
<dbReference type="OrthoDB" id="9800547at2"/>
<dbReference type="Gene3D" id="3.20.20.60">
    <property type="entry name" value="Phosphoenolpyruvate-binding domains"/>
    <property type="match status" value="1"/>
</dbReference>
<dbReference type="InterPro" id="IPR011206">
    <property type="entry name" value="Citrate_lyase_beta/mcl1/mcl2"/>
</dbReference>
<evidence type="ECO:0000259" key="7">
    <source>
        <dbReference type="Pfam" id="PF03328"/>
    </source>
</evidence>
<evidence type="ECO:0000256" key="1">
    <source>
        <dbReference type="ARBA" id="ARBA00001946"/>
    </source>
</evidence>
<dbReference type="Proteomes" id="UP000285023">
    <property type="component" value="Unassembled WGS sequence"/>
</dbReference>
<reference evidence="8 9" key="1">
    <citation type="submission" date="2018-09" db="EMBL/GenBank/DDBJ databases">
        <title>Sphingomonas sp. DAC4.</title>
        <authorList>
            <person name="Seo T."/>
        </authorList>
    </citation>
    <scope>NUCLEOTIDE SEQUENCE [LARGE SCALE GENOMIC DNA]</scope>
    <source>
        <strain evidence="8 9">DAC4</strain>
    </source>
</reference>
<dbReference type="RefSeq" id="WP_119530948.1">
    <property type="nucleotide sequence ID" value="NZ_QXTF01000001.1"/>
</dbReference>
<feature type="binding site" evidence="5">
    <location>
        <position position="119"/>
    </location>
    <ligand>
        <name>substrate</name>
    </ligand>
</feature>
<comment type="similarity">
    <text evidence="2">Belongs to the HpcH/HpaI aldolase family.</text>
</comment>
<feature type="binding site" evidence="5">
    <location>
        <position position="68"/>
    </location>
    <ligand>
        <name>substrate</name>
    </ligand>
</feature>
<feature type="binding site" evidence="6">
    <location>
        <position position="143"/>
    </location>
    <ligand>
        <name>Mg(2+)</name>
        <dbReference type="ChEBI" id="CHEBI:18420"/>
    </ligand>
</feature>
<evidence type="ECO:0000256" key="2">
    <source>
        <dbReference type="ARBA" id="ARBA00005568"/>
    </source>
</evidence>
<dbReference type="GO" id="GO:0016829">
    <property type="term" value="F:lyase activity"/>
    <property type="evidence" value="ECO:0007669"/>
    <property type="project" value="UniProtKB-KW"/>
</dbReference>
<comment type="caution">
    <text evidence="8">The sequence shown here is derived from an EMBL/GenBank/DDBJ whole genome shotgun (WGS) entry which is preliminary data.</text>
</comment>
<feature type="binding site" evidence="6">
    <location>
        <position position="119"/>
    </location>
    <ligand>
        <name>Mg(2+)</name>
        <dbReference type="ChEBI" id="CHEBI:18420"/>
    </ligand>
</feature>
<feature type="domain" description="HpcH/HpaI aldolase/citrate lyase" evidence="7">
    <location>
        <begin position="11"/>
        <end position="211"/>
    </location>
</feature>
<keyword evidence="4 6" id="KW-0460">Magnesium</keyword>
<dbReference type="InterPro" id="IPR015813">
    <property type="entry name" value="Pyrv/PenolPyrv_kinase-like_dom"/>
</dbReference>
<sequence length="268" mass="28832">MTLSLFDRPAVLFLPASNARAIAKARESRADLVILDLEDAVKPEDKDSARDAAVHAVAEPWPMPVAIRINGSKTEWQGRDVVAMMHSRVDVIVVPRTETREDLSFVRNQTGRPIAAMIETARGVLAAGEIAKEAAALIAGTNDLAADLRLPRDAGRSPLQMALQSILLTARATGIAAFDGVFNGLDDEQGFAAEAVEGRRLGFDGKSLIHPKQIGPCHAAFAPTDDEISRAERLIAAATGGAERFEGEMVERMHVEAAERLLARARRA</sequence>
<dbReference type="PANTHER" id="PTHR32308">
    <property type="entry name" value="LYASE BETA SUBUNIT, PUTATIVE (AFU_ORTHOLOGUE AFUA_4G13030)-RELATED"/>
    <property type="match status" value="1"/>
</dbReference>
<proteinExistence type="inferred from homology"/>
<evidence type="ECO:0000256" key="6">
    <source>
        <dbReference type="PIRSR" id="PIRSR015582-2"/>
    </source>
</evidence>
<evidence type="ECO:0000256" key="4">
    <source>
        <dbReference type="ARBA" id="ARBA00022842"/>
    </source>
</evidence>
<name>A0A418Q123_9SPHN</name>
<dbReference type="GO" id="GO:0000287">
    <property type="term" value="F:magnesium ion binding"/>
    <property type="evidence" value="ECO:0007669"/>
    <property type="project" value="TreeGrafter"/>
</dbReference>
<dbReference type="InterPro" id="IPR040442">
    <property type="entry name" value="Pyrv_kinase-like_dom_sf"/>
</dbReference>
<dbReference type="InterPro" id="IPR005000">
    <property type="entry name" value="Aldolase/citrate-lyase_domain"/>
</dbReference>
<dbReference type="AlphaFoldDB" id="A0A418Q123"/>
<dbReference type="PIRSF" id="PIRSF015582">
    <property type="entry name" value="Cit_lyase_B"/>
    <property type="match status" value="1"/>
</dbReference>
<comment type="cofactor">
    <cofactor evidence="1">
        <name>Mg(2+)</name>
        <dbReference type="ChEBI" id="CHEBI:18420"/>
    </cofactor>
</comment>
<keyword evidence="3 6" id="KW-0479">Metal-binding</keyword>
<dbReference type="GO" id="GO:0006107">
    <property type="term" value="P:oxaloacetate metabolic process"/>
    <property type="evidence" value="ECO:0007669"/>
    <property type="project" value="TreeGrafter"/>
</dbReference>
<gene>
    <name evidence="8" type="ORF">D3M59_01535</name>
</gene>
<dbReference type="Pfam" id="PF03328">
    <property type="entry name" value="HpcH_HpaI"/>
    <property type="match status" value="1"/>
</dbReference>
<evidence type="ECO:0000313" key="8">
    <source>
        <dbReference type="EMBL" id="RIX31716.1"/>
    </source>
</evidence>
<dbReference type="EMBL" id="QXTF01000001">
    <property type="protein sequence ID" value="RIX31716.1"/>
    <property type="molecule type" value="Genomic_DNA"/>
</dbReference>
<dbReference type="SUPFAM" id="SSF51621">
    <property type="entry name" value="Phosphoenolpyruvate/pyruvate domain"/>
    <property type="match status" value="1"/>
</dbReference>
<dbReference type="PANTHER" id="PTHR32308:SF10">
    <property type="entry name" value="CITRATE LYASE SUBUNIT BETA"/>
    <property type="match status" value="1"/>
</dbReference>